<dbReference type="RefSeq" id="WP_176255561.1">
    <property type="nucleotide sequence ID" value="NZ_BAABXL010000001.1"/>
</dbReference>
<dbReference type="Pfam" id="PF03692">
    <property type="entry name" value="CxxCxxCC"/>
    <property type="match status" value="1"/>
</dbReference>
<dbReference type="Proteomes" id="UP001600894">
    <property type="component" value="Unassembled WGS sequence"/>
</dbReference>
<gene>
    <name evidence="1" type="ORF">F130042H8_11030</name>
</gene>
<sequence length="223" mass="25778">MERRIDLAEISDGKRYGSEDMVKAGCADCQGCSACCRGMGDSILLDPYDVCRLSEGLKTGFEELMKGAVGLTMADGLILPHLKMAGESESCSFLDENGRCSIHSFRPGFCRLFPLGRIYENGSFWYFLQIHECRKEKRSKVRIRKWLDIPELARYETFISDWHYFTKDLGERIQSLGAEGQEQSKKLCLYVLNRFYIEPYGGMEHFYDRFYERFAEAQTLVRN</sequence>
<organism evidence="1 2">
    <name type="scientific">Enterocloster alcoholdehydrogenati</name>
    <dbReference type="NCBI Taxonomy" id="2547410"/>
    <lineage>
        <taxon>Bacteria</taxon>
        <taxon>Bacillati</taxon>
        <taxon>Bacillota</taxon>
        <taxon>Clostridia</taxon>
        <taxon>Lachnospirales</taxon>
        <taxon>Lachnospiraceae</taxon>
        <taxon>Enterocloster</taxon>
    </lineage>
</organism>
<evidence type="ECO:0008006" key="3">
    <source>
        <dbReference type="Google" id="ProtNLM"/>
    </source>
</evidence>
<accession>A0ABQ0AVK2</accession>
<proteinExistence type="predicted"/>
<comment type="caution">
    <text evidence="1">The sequence shown here is derived from an EMBL/GenBank/DDBJ whole genome shotgun (WGS) entry which is preliminary data.</text>
</comment>
<dbReference type="EMBL" id="BAABXL010000001">
    <property type="protein sequence ID" value="GAA6268043.1"/>
    <property type="molecule type" value="Genomic_DNA"/>
</dbReference>
<dbReference type="InterPro" id="IPR005358">
    <property type="entry name" value="Puta_zinc/iron-chelating_dom"/>
</dbReference>
<reference evidence="1 2" key="1">
    <citation type="submission" date="2024-04" db="EMBL/GenBank/DDBJ databases">
        <title>Defined microbial consortia suppress multidrug-resistant proinflammatory Enterobacteriaceae via ecological control.</title>
        <authorList>
            <person name="Furuichi M."/>
            <person name="Kawaguchi T."/>
            <person name="Pust M."/>
            <person name="Yasuma K."/>
            <person name="Plichta D."/>
            <person name="Hasegawa N."/>
            <person name="Ohya T."/>
            <person name="Bhattarai S."/>
            <person name="Sasajima S."/>
            <person name="Aoto Y."/>
            <person name="Tuganbaev T."/>
            <person name="Yaginuma M."/>
            <person name="Ueda M."/>
            <person name="Okahashi N."/>
            <person name="Amafuji K."/>
            <person name="Kiridooshi Y."/>
            <person name="Sugita K."/>
            <person name="Strazar M."/>
            <person name="Skelly A."/>
            <person name="Suda W."/>
            <person name="Hattori M."/>
            <person name="Nakamoto N."/>
            <person name="Caballero S."/>
            <person name="Norman J."/>
            <person name="Olle B."/>
            <person name="Tanoue T."/>
            <person name="Arita M."/>
            <person name="Bucci V."/>
            <person name="Atarashi K."/>
            <person name="Xavier R."/>
            <person name="Honda K."/>
        </authorList>
    </citation>
    <scope>NUCLEOTIDE SEQUENCE [LARGE SCALE GENOMIC DNA]</scope>
    <source>
        <strain evidence="2">f13</strain>
    </source>
</reference>
<dbReference type="PANTHER" id="PTHR35866">
    <property type="entry name" value="PUTATIVE-RELATED"/>
    <property type="match status" value="1"/>
</dbReference>
<protein>
    <recommendedName>
        <fullName evidence="3">YkgJ family cysteine cluster protein</fullName>
    </recommendedName>
</protein>
<evidence type="ECO:0000313" key="2">
    <source>
        <dbReference type="Proteomes" id="UP001600894"/>
    </source>
</evidence>
<keyword evidence="2" id="KW-1185">Reference proteome</keyword>
<evidence type="ECO:0000313" key="1">
    <source>
        <dbReference type="EMBL" id="GAA6268043.1"/>
    </source>
</evidence>
<dbReference type="PANTHER" id="PTHR35866:SF1">
    <property type="entry name" value="YKGJ FAMILY CYSTEINE CLUSTER PROTEIN"/>
    <property type="match status" value="1"/>
</dbReference>
<name>A0ABQ0AVK2_9FIRM</name>